<proteinExistence type="inferred from homology"/>
<keyword evidence="4 6" id="KW-1133">Transmembrane helix</keyword>
<dbReference type="AlphaFoldDB" id="A0A222P696"/>
<evidence type="ECO:0000256" key="1">
    <source>
        <dbReference type="ARBA" id="ARBA00004141"/>
    </source>
</evidence>
<feature type="transmembrane region" description="Helical" evidence="6">
    <location>
        <begin position="12"/>
        <end position="42"/>
    </location>
</feature>
<feature type="transmembrane region" description="Helical" evidence="6">
    <location>
        <begin position="111"/>
        <end position="130"/>
    </location>
</feature>
<dbReference type="Pfam" id="PF01925">
    <property type="entry name" value="TauE"/>
    <property type="match status" value="1"/>
</dbReference>
<name>A0A222P696_9GAMM</name>
<reference evidence="8" key="1">
    <citation type="submission" date="2016-07" db="EMBL/GenBank/DDBJ databases">
        <authorList>
            <person name="Florea S."/>
            <person name="Webb J.S."/>
            <person name="Jaromczyk J."/>
            <person name="Schardl C.L."/>
        </authorList>
    </citation>
    <scope>NUCLEOTIDE SEQUENCE [LARGE SCALE GENOMIC DNA]</scope>
    <source>
        <strain evidence="8">CDC-D5610</strain>
    </source>
</reference>
<dbReference type="PANTHER" id="PTHR43483:SF3">
    <property type="entry name" value="MEMBRANE TRANSPORTER PROTEIN HI_0806-RELATED"/>
    <property type="match status" value="1"/>
</dbReference>
<dbReference type="PANTHER" id="PTHR43483">
    <property type="entry name" value="MEMBRANE TRANSPORTER PROTEIN HI_0806-RELATED"/>
    <property type="match status" value="1"/>
</dbReference>
<feature type="transmembrane region" description="Helical" evidence="6">
    <location>
        <begin position="249"/>
        <end position="266"/>
    </location>
</feature>
<organism evidence="7 8">
    <name type="scientific">Legionella clemsonensis</name>
    <dbReference type="NCBI Taxonomy" id="1867846"/>
    <lineage>
        <taxon>Bacteria</taxon>
        <taxon>Pseudomonadati</taxon>
        <taxon>Pseudomonadota</taxon>
        <taxon>Gammaproteobacteria</taxon>
        <taxon>Legionellales</taxon>
        <taxon>Legionellaceae</taxon>
        <taxon>Legionella</taxon>
    </lineage>
</organism>
<dbReference type="KEGG" id="lcd:clem_14210"/>
<evidence type="ECO:0000256" key="6">
    <source>
        <dbReference type="RuleBase" id="RU363041"/>
    </source>
</evidence>
<protein>
    <recommendedName>
        <fullName evidence="6">Probable membrane transporter protein</fullName>
    </recommendedName>
</protein>
<feature type="transmembrane region" description="Helical" evidence="6">
    <location>
        <begin position="218"/>
        <end position="237"/>
    </location>
</feature>
<evidence type="ECO:0000256" key="4">
    <source>
        <dbReference type="ARBA" id="ARBA00022989"/>
    </source>
</evidence>
<gene>
    <name evidence="7" type="ORF">clem_14210</name>
</gene>
<keyword evidence="5 6" id="KW-0472">Membrane</keyword>
<evidence type="ECO:0000313" key="7">
    <source>
        <dbReference type="EMBL" id="ASQ47368.1"/>
    </source>
</evidence>
<dbReference type="GO" id="GO:0005886">
    <property type="term" value="C:plasma membrane"/>
    <property type="evidence" value="ECO:0007669"/>
    <property type="project" value="UniProtKB-SubCell"/>
</dbReference>
<feature type="transmembrane region" description="Helical" evidence="6">
    <location>
        <begin position="48"/>
        <end position="68"/>
    </location>
</feature>
<feature type="transmembrane region" description="Helical" evidence="6">
    <location>
        <begin position="183"/>
        <end position="206"/>
    </location>
</feature>
<dbReference type="InterPro" id="IPR002781">
    <property type="entry name" value="TM_pro_TauE-like"/>
</dbReference>
<evidence type="ECO:0000256" key="3">
    <source>
        <dbReference type="ARBA" id="ARBA00022692"/>
    </source>
</evidence>
<comment type="similarity">
    <text evidence="2 6">Belongs to the 4-toluene sulfonate uptake permease (TSUP) (TC 2.A.102) family.</text>
</comment>
<dbReference type="EMBL" id="CP016397">
    <property type="protein sequence ID" value="ASQ47368.1"/>
    <property type="molecule type" value="Genomic_DNA"/>
</dbReference>
<dbReference type="RefSeq" id="WP_232505501.1">
    <property type="nucleotide sequence ID" value="NZ_CP016397.1"/>
</dbReference>
<keyword evidence="8" id="KW-1185">Reference proteome</keyword>
<keyword evidence="3 6" id="KW-0812">Transmembrane</keyword>
<accession>A0A222P696</accession>
<keyword evidence="6" id="KW-1003">Cell membrane</keyword>
<evidence type="ECO:0000256" key="2">
    <source>
        <dbReference type="ARBA" id="ARBA00009142"/>
    </source>
</evidence>
<comment type="subcellular location">
    <subcellularLocation>
        <location evidence="6">Cell membrane</location>
        <topology evidence="6">Multi-pass membrane protein</topology>
    </subcellularLocation>
    <subcellularLocation>
        <location evidence="1">Membrane</location>
        <topology evidence="1">Multi-pass membrane protein</topology>
    </subcellularLocation>
</comment>
<evidence type="ECO:0000256" key="5">
    <source>
        <dbReference type="ARBA" id="ARBA00023136"/>
    </source>
</evidence>
<dbReference type="Proteomes" id="UP000201728">
    <property type="component" value="Chromosome"/>
</dbReference>
<evidence type="ECO:0000313" key="8">
    <source>
        <dbReference type="Proteomes" id="UP000201728"/>
    </source>
</evidence>
<feature type="transmembrane region" description="Helical" evidence="6">
    <location>
        <begin position="89"/>
        <end position="105"/>
    </location>
</feature>
<sequence>MILSMALSGSIYALAGTFAGLISGVLGIGGGIIIVPCLLFIFYHNPAFPPNLVMHMAVGTSLAVMVFTTQSTLRAHIKVHGISWNIYKRLTPGIISGTIVGALLAKQLPTHGLKILLGLFLIAVGIKMCFERAITPLQRLPAWKSMSSVSFLIGLHSGLLGIGGGTLIVPYLNYCGVELRKIIPISAFCTLTVAMVGAIAFMIIGSQEVMLPTYSTGYIYWPAVICLATLSVLFAPLGAKMTYNIPVKQLKYAFVFVLFVSAGNLLV</sequence>
<feature type="transmembrane region" description="Helical" evidence="6">
    <location>
        <begin position="151"/>
        <end position="171"/>
    </location>
</feature>